<evidence type="ECO:0000313" key="4">
    <source>
        <dbReference type="Proteomes" id="UP000799438"/>
    </source>
</evidence>
<feature type="region of interest" description="Disordered" evidence="1">
    <location>
        <begin position="38"/>
        <end position="63"/>
    </location>
</feature>
<organism evidence="3 4">
    <name type="scientific">Aplosporella prunicola CBS 121167</name>
    <dbReference type="NCBI Taxonomy" id="1176127"/>
    <lineage>
        <taxon>Eukaryota</taxon>
        <taxon>Fungi</taxon>
        <taxon>Dikarya</taxon>
        <taxon>Ascomycota</taxon>
        <taxon>Pezizomycotina</taxon>
        <taxon>Dothideomycetes</taxon>
        <taxon>Dothideomycetes incertae sedis</taxon>
        <taxon>Botryosphaeriales</taxon>
        <taxon>Aplosporellaceae</taxon>
        <taxon>Aplosporella</taxon>
    </lineage>
</organism>
<dbReference type="EMBL" id="ML995486">
    <property type="protein sequence ID" value="KAF2141824.1"/>
    <property type="molecule type" value="Genomic_DNA"/>
</dbReference>
<evidence type="ECO:0000313" key="3">
    <source>
        <dbReference type="EMBL" id="KAF2141824.1"/>
    </source>
</evidence>
<name>A0A6A6BF02_9PEZI</name>
<reference evidence="3" key="1">
    <citation type="journal article" date="2020" name="Stud. Mycol.">
        <title>101 Dothideomycetes genomes: a test case for predicting lifestyles and emergence of pathogens.</title>
        <authorList>
            <person name="Haridas S."/>
            <person name="Albert R."/>
            <person name="Binder M."/>
            <person name="Bloem J."/>
            <person name="Labutti K."/>
            <person name="Salamov A."/>
            <person name="Andreopoulos B."/>
            <person name="Baker S."/>
            <person name="Barry K."/>
            <person name="Bills G."/>
            <person name="Bluhm B."/>
            <person name="Cannon C."/>
            <person name="Castanera R."/>
            <person name="Culley D."/>
            <person name="Daum C."/>
            <person name="Ezra D."/>
            <person name="Gonzalez J."/>
            <person name="Henrissat B."/>
            <person name="Kuo A."/>
            <person name="Liang C."/>
            <person name="Lipzen A."/>
            <person name="Lutzoni F."/>
            <person name="Magnuson J."/>
            <person name="Mondo S."/>
            <person name="Nolan M."/>
            <person name="Ohm R."/>
            <person name="Pangilinan J."/>
            <person name="Park H.-J."/>
            <person name="Ramirez L."/>
            <person name="Alfaro M."/>
            <person name="Sun H."/>
            <person name="Tritt A."/>
            <person name="Yoshinaga Y."/>
            <person name="Zwiers L.-H."/>
            <person name="Turgeon B."/>
            <person name="Goodwin S."/>
            <person name="Spatafora J."/>
            <person name="Crous P."/>
            <person name="Grigoriev I."/>
        </authorList>
    </citation>
    <scope>NUCLEOTIDE SEQUENCE</scope>
    <source>
        <strain evidence="3">CBS 121167</strain>
    </source>
</reference>
<dbReference type="RefSeq" id="XP_033397536.1">
    <property type="nucleotide sequence ID" value="XM_033540535.1"/>
</dbReference>
<evidence type="ECO:0000256" key="1">
    <source>
        <dbReference type="SAM" id="MobiDB-lite"/>
    </source>
</evidence>
<keyword evidence="4" id="KW-1185">Reference proteome</keyword>
<protein>
    <submittedName>
        <fullName evidence="3">Uncharacterized protein</fullName>
    </submittedName>
</protein>
<keyword evidence="2" id="KW-0732">Signal</keyword>
<proteinExistence type="predicted"/>
<accession>A0A6A6BF02</accession>
<sequence>MKFNVVSLAVALFVSSAAANWNGTIPLQMGKNGTVIANPKNGTAHGTGKIHHSGPTSTKISPPITAATSTGSAAAASSSGAAAVNQVAGSAFGLVIAGGVALVI</sequence>
<feature type="signal peptide" evidence="2">
    <location>
        <begin position="1"/>
        <end position="19"/>
    </location>
</feature>
<dbReference type="AlphaFoldDB" id="A0A6A6BF02"/>
<dbReference type="Proteomes" id="UP000799438">
    <property type="component" value="Unassembled WGS sequence"/>
</dbReference>
<evidence type="ECO:0000256" key="2">
    <source>
        <dbReference type="SAM" id="SignalP"/>
    </source>
</evidence>
<feature type="chain" id="PRO_5025458943" evidence="2">
    <location>
        <begin position="20"/>
        <end position="104"/>
    </location>
</feature>
<dbReference type="GeneID" id="54298031"/>
<gene>
    <name evidence="3" type="ORF">K452DRAFT_287785</name>
</gene>